<dbReference type="OrthoDB" id="9786032at2"/>
<protein>
    <submittedName>
        <fullName evidence="2">Uncharacterized protein</fullName>
    </submittedName>
</protein>
<dbReference type="EMBL" id="CP003273">
    <property type="protein sequence ID" value="AGL02754.1"/>
    <property type="molecule type" value="Genomic_DNA"/>
</dbReference>
<evidence type="ECO:0000256" key="1">
    <source>
        <dbReference type="SAM" id="MobiDB-lite"/>
    </source>
</evidence>
<feature type="compositionally biased region" description="Basic and acidic residues" evidence="1">
    <location>
        <begin position="163"/>
        <end position="181"/>
    </location>
</feature>
<dbReference type="STRING" id="767817.Desgi_3411"/>
<dbReference type="HOGENOM" id="CLU_905295_0_0_9"/>
<proteinExistence type="predicted"/>
<dbReference type="KEGG" id="dgi:Desgi_3411"/>
<feature type="region of interest" description="Disordered" evidence="1">
    <location>
        <begin position="152"/>
        <end position="181"/>
    </location>
</feature>
<feature type="compositionally biased region" description="Polar residues" evidence="1">
    <location>
        <begin position="79"/>
        <end position="114"/>
    </location>
</feature>
<name>R4KJF4_9FIRM</name>
<sequence length="307" mass="34634">MIIKSVDDLKAMDPALLKKLGLRKITANDIAKLGLRVFNSGDVAKINTKPFDINDLAQYGLKNFYTTESAEHWLNNLTSSKSQPKQNSTQPNDNPVNFTTDTSNNSVNSQQTANKAGISKEALGIEQSNVIKKRPYPRRGWPFLWGRPAFGRTRKNHYSTGSKQEEQKEKLPKDSDLPGNHLEDALQQTSEMGQKISSMNLPVGKKKGENKVMDSEISAINLDELQKVKTNSKDAFEDNLVNNSEGNFETVFDHPPVDNNDDISNKETENMERIFQLESVKEGIEIQRNPYKVMTKNLCHICKTDNY</sequence>
<accession>R4KJF4</accession>
<evidence type="ECO:0000313" key="3">
    <source>
        <dbReference type="Proteomes" id="UP000013520"/>
    </source>
</evidence>
<dbReference type="AlphaFoldDB" id="R4KJF4"/>
<gene>
    <name evidence="2" type="ORF">Desgi_3411</name>
</gene>
<evidence type="ECO:0000313" key="2">
    <source>
        <dbReference type="EMBL" id="AGL02754.1"/>
    </source>
</evidence>
<organism evidence="2 3">
    <name type="scientific">Desulfoscipio gibsoniae DSM 7213</name>
    <dbReference type="NCBI Taxonomy" id="767817"/>
    <lineage>
        <taxon>Bacteria</taxon>
        <taxon>Bacillati</taxon>
        <taxon>Bacillota</taxon>
        <taxon>Clostridia</taxon>
        <taxon>Eubacteriales</taxon>
        <taxon>Desulfallaceae</taxon>
        <taxon>Desulfoscipio</taxon>
    </lineage>
</organism>
<dbReference type="RefSeq" id="WP_006523415.1">
    <property type="nucleotide sequence ID" value="NC_021184.1"/>
</dbReference>
<feature type="region of interest" description="Disordered" evidence="1">
    <location>
        <begin position="79"/>
        <end position="120"/>
    </location>
</feature>
<dbReference type="Proteomes" id="UP000013520">
    <property type="component" value="Chromosome"/>
</dbReference>
<reference evidence="2 3" key="1">
    <citation type="submission" date="2012-01" db="EMBL/GenBank/DDBJ databases">
        <title>Complete sequence of Desulfotomaculum gibsoniae DSM 7213.</title>
        <authorList>
            <consortium name="US DOE Joint Genome Institute"/>
            <person name="Lucas S."/>
            <person name="Han J."/>
            <person name="Lapidus A."/>
            <person name="Cheng J.-F."/>
            <person name="Goodwin L."/>
            <person name="Pitluck S."/>
            <person name="Peters L."/>
            <person name="Ovchinnikova G."/>
            <person name="Teshima H."/>
            <person name="Detter J.C."/>
            <person name="Han C."/>
            <person name="Tapia R."/>
            <person name="Land M."/>
            <person name="Hauser L."/>
            <person name="Kyrpides N."/>
            <person name="Ivanova N."/>
            <person name="Pagani I."/>
            <person name="Parshina S."/>
            <person name="Plugge C."/>
            <person name="Muyzer G."/>
            <person name="Kuever J."/>
            <person name="Ivanova A."/>
            <person name="Nazina T."/>
            <person name="Klenk H.-P."/>
            <person name="Brambilla E."/>
            <person name="Spring S."/>
            <person name="Stams A.F."/>
            <person name="Woyke T."/>
        </authorList>
    </citation>
    <scope>NUCLEOTIDE SEQUENCE [LARGE SCALE GENOMIC DNA]</scope>
    <source>
        <strain evidence="2 3">DSM 7213</strain>
    </source>
</reference>
<keyword evidence="3" id="KW-1185">Reference proteome</keyword>